<feature type="compositionally biased region" description="Polar residues" evidence="1">
    <location>
        <begin position="628"/>
        <end position="642"/>
    </location>
</feature>
<sequence length="729" mass="80481">MSQSQLKRKLFIADETGNTTIHEVVVEEVVERPSKKARLAYLGIRQHIYENVDDKDYDSEVEEEWAGPPPYRAPGIWRDERYYDETLPDDHAYVVLVEDILFRVKREDILTFSSKLAQLLESKLAKANATSPTNNDSIPLEFDDDYPHEWRAMLDILHAEPSERMAPIQTLDQLHRMLSFAIMAYRYDSIYESDAMALIYQACLPEHVAELKPPFPSSILTQCTPKTFYRLMRTTLHVLRLFYSHTVSATDPLISPIPVREPGFSPYRSKPKAKPEDDSRYPPFYKNLPTVILRHWIASLMPEAAAWALPLEKPEPQMGSSPIIPFVTPTTTKPFTPYPELPQVVTPTPNIIFSYSSSDETSIPDLTPCISAIISSEKLGIPELRGAAGYTYLRGMEMRRRLSGSSSSAGSKSIKGKHGRGINGTSAPTSSTNIHNLLTPSPFNFHRRLTSEQITKILQGQCSLAGVWENLERCSRTLVPSPGSGSSLPSSLLGAAVANGIKEKGKGKAKATISPKSSPTKNKGKEKERKRAAVARNTFKAPSMDSVMDWESGNEGEDDASSVIPGAFPFSKPPSSPASASAKGKGTGTEEPYVFGKGRNRPFRFSYPTASSAEASGSSGGNAKRNPNPLSSHITNHKSTATSEHHDHANVCIPSWEYAFALAASSPLVNDIPKSDLLSVLAAMIELLTNESELSDCLGQMDEGCRSGALENLREVREGVRRELGRYFF</sequence>
<gene>
    <name evidence="2" type="ORF">VKT23_007895</name>
</gene>
<evidence type="ECO:0008006" key="4">
    <source>
        <dbReference type="Google" id="ProtNLM"/>
    </source>
</evidence>
<name>A0ABR1JL87_9AGAR</name>
<evidence type="ECO:0000313" key="2">
    <source>
        <dbReference type="EMBL" id="KAK7462294.1"/>
    </source>
</evidence>
<dbReference type="Proteomes" id="UP001498398">
    <property type="component" value="Unassembled WGS sequence"/>
</dbReference>
<feature type="compositionally biased region" description="Low complexity" evidence="1">
    <location>
        <begin position="403"/>
        <end position="413"/>
    </location>
</feature>
<keyword evidence="3" id="KW-1185">Reference proteome</keyword>
<feature type="region of interest" description="Disordered" evidence="1">
    <location>
        <begin position="402"/>
        <end position="435"/>
    </location>
</feature>
<dbReference type="EMBL" id="JBANRG010000011">
    <property type="protein sequence ID" value="KAK7462294.1"/>
    <property type="molecule type" value="Genomic_DNA"/>
</dbReference>
<proteinExistence type="predicted"/>
<feature type="region of interest" description="Disordered" evidence="1">
    <location>
        <begin position="503"/>
        <end position="645"/>
    </location>
</feature>
<comment type="caution">
    <text evidence="2">The sequence shown here is derived from an EMBL/GenBank/DDBJ whole genome shotgun (WGS) entry which is preliminary data.</text>
</comment>
<evidence type="ECO:0000256" key="1">
    <source>
        <dbReference type="SAM" id="MobiDB-lite"/>
    </source>
</evidence>
<feature type="compositionally biased region" description="Polar residues" evidence="1">
    <location>
        <begin position="423"/>
        <end position="435"/>
    </location>
</feature>
<organism evidence="2 3">
    <name type="scientific">Marasmiellus scandens</name>
    <dbReference type="NCBI Taxonomy" id="2682957"/>
    <lineage>
        <taxon>Eukaryota</taxon>
        <taxon>Fungi</taxon>
        <taxon>Dikarya</taxon>
        <taxon>Basidiomycota</taxon>
        <taxon>Agaricomycotina</taxon>
        <taxon>Agaricomycetes</taxon>
        <taxon>Agaricomycetidae</taxon>
        <taxon>Agaricales</taxon>
        <taxon>Marasmiineae</taxon>
        <taxon>Omphalotaceae</taxon>
        <taxon>Marasmiellus</taxon>
    </lineage>
</organism>
<accession>A0ABR1JL87</accession>
<protein>
    <recommendedName>
        <fullName evidence="4">BTB domain-containing protein</fullName>
    </recommendedName>
</protein>
<evidence type="ECO:0000313" key="3">
    <source>
        <dbReference type="Proteomes" id="UP001498398"/>
    </source>
</evidence>
<reference evidence="2 3" key="1">
    <citation type="submission" date="2024-01" db="EMBL/GenBank/DDBJ databases">
        <title>A draft genome for the cacao thread blight pathogen Marasmiellus scandens.</title>
        <authorList>
            <person name="Baruah I.K."/>
            <person name="Leung J."/>
            <person name="Bukari Y."/>
            <person name="Amoako-Attah I."/>
            <person name="Meinhardt L.W."/>
            <person name="Bailey B.A."/>
            <person name="Cohen S.P."/>
        </authorList>
    </citation>
    <scope>NUCLEOTIDE SEQUENCE [LARGE SCALE GENOMIC DNA]</scope>
    <source>
        <strain evidence="2 3">GH-19</strain>
    </source>
</reference>